<dbReference type="Proteomes" id="UP000762676">
    <property type="component" value="Unassembled WGS sequence"/>
</dbReference>
<accession>A0AAV4GCQ5</accession>
<name>A0AAV4GCQ5_9GAST</name>
<comment type="caution">
    <text evidence="1">The sequence shown here is derived from an EMBL/GenBank/DDBJ whole genome shotgun (WGS) entry which is preliminary data.</text>
</comment>
<organism evidence="1 2">
    <name type="scientific">Elysia marginata</name>
    <dbReference type="NCBI Taxonomy" id="1093978"/>
    <lineage>
        <taxon>Eukaryota</taxon>
        <taxon>Metazoa</taxon>
        <taxon>Spiralia</taxon>
        <taxon>Lophotrochozoa</taxon>
        <taxon>Mollusca</taxon>
        <taxon>Gastropoda</taxon>
        <taxon>Heterobranchia</taxon>
        <taxon>Euthyneura</taxon>
        <taxon>Panpulmonata</taxon>
        <taxon>Sacoglossa</taxon>
        <taxon>Placobranchoidea</taxon>
        <taxon>Plakobranchidae</taxon>
        <taxon>Elysia</taxon>
    </lineage>
</organism>
<sequence>MLCFGQQYQAANHRHMLLIFSWRVCFAFGDISQKKDAHPKPSRGLQPGIPSNFRQWLNEFVFLRDLDQGHISASCRQQEKASGFIFGRPHKSQQRP</sequence>
<evidence type="ECO:0000313" key="2">
    <source>
        <dbReference type="Proteomes" id="UP000762676"/>
    </source>
</evidence>
<reference evidence="1 2" key="1">
    <citation type="journal article" date="2021" name="Elife">
        <title>Chloroplast acquisition without the gene transfer in kleptoplastic sea slugs, Plakobranchus ocellatus.</title>
        <authorList>
            <person name="Maeda T."/>
            <person name="Takahashi S."/>
            <person name="Yoshida T."/>
            <person name="Shimamura S."/>
            <person name="Takaki Y."/>
            <person name="Nagai Y."/>
            <person name="Toyoda A."/>
            <person name="Suzuki Y."/>
            <person name="Arimoto A."/>
            <person name="Ishii H."/>
            <person name="Satoh N."/>
            <person name="Nishiyama T."/>
            <person name="Hasebe M."/>
            <person name="Maruyama T."/>
            <person name="Minagawa J."/>
            <person name="Obokata J."/>
            <person name="Shigenobu S."/>
        </authorList>
    </citation>
    <scope>NUCLEOTIDE SEQUENCE [LARGE SCALE GENOMIC DNA]</scope>
</reference>
<proteinExistence type="predicted"/>
<dbReference type="EMBL" id="BMAT01001311">
    <property type="protein sequence ID" value="GFR83066.1"/>
    <property type="molecule type" value="Genomic_DNA"/>
</dbReference>
<evidence type="ECO:0000313" key="1">
    <source>
        <dbReference type="EMBL" id="GFR83066.1"/>
    </source>
</evidence>
<gene>
    <name evidence="1" type="ORF">ElyMa_000641400</name>
</gene>
<evidence type="ECO:0008006" key="3">
    <source>
        <dbReference type="Google" id="ProtNLM"/>
    </source>
</evidence>
<dbReference type="AlphaFoldDB" id="A0AAV4GCQ5"/>
<keyword evidence="2" id="KW-1185">Reference proteome</keyword>
<protein>
    <recommendedName>
        <fullName evidence="3">Secreted protein</fullName>
    </recommendedName>
</protein>